<gene>
    <name evidence="2" type="ORF">SCARR_01830</name>
</gene>
<feature type="transmembrane region" description="Helical" evidence="1">
    <location>
        <begin position="38"/>
        <end position="59"/>
    </location>
</feature>
<keyword evidence="1" id="KW-1133">Transmembrane helix</keyword>
<keyword evidence="1" id="KW-0812">Transmembrane</keyword>
<dbReference type="InterPro" id="IPR011050">
    <property type="entry name" value="Pectin_lyase_fold/virulence"/>
</dbReference>
<evidence type="ECO:0000313" key="2">
    <source>
        <dbReference type="EMBL" id="VGO19771.1"/>
    </source>
</evidence>
<keyword evidence="3" id="KW-1185">Reference proteome</keyword>
<dbReference type="NCBIfam" id="NF041518">
    <property type="entry name" value="choice_anch_Q"/>
    <property type="match status" value="1"/>
</dbReference>
<dbReference type="InterPro" id="IPR012334">
    <property type="entry name" value="Pectin_lyas_fold"/>
</dbReference>
<dbReference type="InterPro" id="IPR006626">
    <property type="entry name" value="PbH1"/>
</dbReference>
<sequence>MTGYPVGVGVGRASFSKGARFRQLGCARSASREARPTVLNSLAIIIGTAWLLVATTTFADTHYVDINSTNPIAPYTSWESSTTSIQDAVDIAENGDTVLIGDGTYNVTSQIEIRTGLTVRSVNGCDKTIVDANGNCRVFRIIITKTDRTGPVVVEGFTMTGGDAIVKSNAIGGGITVRGSAPIKIADCIVEANDARWGGGIYFEVGTGEHVSAVVENCIIRNNRAKNSGGGVNVALREKATSEITIQNCNIYSNSAEVDGGGVCVFVNDKYPENKVINCTIVWNRALNYGGAKNIDIYNSIIYGNSTPDIGGEQKKLRVFNSCSPSIDRSHTGNVGKKPRFVNAKRGDYRLQPDSPCIDAGSNIHTNQATDLDGNPRIMDGDRDGDAVVDMGAYEFQITNVEIDIKPGSKSKSINLKAGGLLPVAILTTGTFDASTVDPASVRFAEAAPERRVLQDVDADGDVDLLLQFQRRRLKLGKGSTKALLTGETKDGRPFIGGDAVTVLPPR</sequence>
<dbReference type="EMBL" id="CAAHFH010000001">
    <property type="protein sequence ID" value="VGO19771.1"/>
    <property type="molecule type" value="Genomic_DNA"/>
</dbReference>
<evidence type="ECO:0008006" key="4">
    <source>
        <dbReference type="Google" id="ProtNLM"/>
    </source>
</evidence>
<evidence type="ECO:0000313" key="3">
    <source>
        <dbReference type="Proteomes" id="UP000346198"/>
    </source>
</evidence>
<evidence type="ECO:0000256" key="1">
    <source>
        <dbReference type="SAM" id="Phobius"/>
    </source>
</evidence>
<dbReference type="SUPFAM" id="SSF51126">
    <property type="entry name" value="Pectin lyase-like"/>
    <property type="match status" value="1"/>
</dbReference>
<name>A0A6C2UK28_9BACT</name>
<dbReference type="SMART" id="SM00710">
    <property type="entry name" value="PbH1"/>
    <property type="match status" value="5"/>
</dbReference>
<protein>
    <recommendedName>
        <fullName evidence="4">Right handed beta helix domain-containing protein</fullName>
    </recommendedName>
</protein>
<keyword evidence="1" id="KW-0472">Membrane</keyword>
<reference evidence="2 3" key="1">
    <citation type="submission" date="2019-04" db="EMBL/GenBank/DDBJ databases">
        <authorList>
            <person name="Van Vliet M D."/>
        </authorList>
    </citation>
    <scope>NUCLEOTIDE SEQUENCE [LARGE SCALE GENOMIC DNA]</scope>
    <source>
        <strain evidence="2 3">F21</strain>
    </source>
</reference>
<accession>A0A6C2UK28</accession>
<dbReference type="AlphaFoldDB" id="A0A6C2UK28"/>
<proteinExistence type="predicted"/>
<organism evidence="2 3">
    <name type="scientific">Pontiella sulfatireligans</name>
    <dbReference type="NCBI Taxonomy" id="2750658"/>
    <lineage>
        <taxon>Bacteria</taxon>
        <taxon>Pseudomonadati</taxon>
        <taxon>Kiritimatiellota</taxon>
        <taxon>Kiritimatiellia</taxon>
        <taxon>Kiritimatiellales</taxon>
        <taxon>Pontiellaceae</taxon>
        <taxon>Pontiella</taxon>
    </lineage>
</organism>
<dbReference type="InterPro" id="IPR059226">
    <property type="entry name" value="Choice_anch_Q_dom"/>
</dbReference>
<dbReference type="Gene3D" id="2.160.20.10">
    <property type="entry name" value="Single-stranded right-handed beta-helix, Pectin lyase-like"/>
    <property type="match status" value="1"/>
</dbReference>
<dbReference type="Proteomes" id="UP000346198">
    <property type="component" value="Unassembled WGS sequence"/>
</dbReference>